<dbReference type="SUPFAM" id="SSF52540">
    <property type="entry name" value="P-loop containing nucleoside triphosphate hydrolases"/>
    <property type="match status" value="1"/>
</dbReference>
<dbReference type="InterPro" id="IPR041664">
    <property type="entry name" value="AAA_16"/>
</dbReference>
<evidence type="ECO:0000313" key="9">
    <source>
        <dbReference type="EMBL" id="WNF00286.1"/>
    </source>
</evidence>
<organism evidence="9 10">
    <name type="scientific">Streptomyces luomodiensis</name>
    <dbReference type="NCBI Taxonomy" id="3026192"/>
    <lineage>
        <taxon>Bacteria</taxon>
        <taxon>Bacillati</taxon>
        <taxon>Actinomycetota</taxon>
        <taxon>Actinomycetes</taxon>
        <taxon>Kitasatosporales</taxon>
        <taxon>Streptomycetaceae</taxon>
        <taxon>Streptomyces</taxon>
    </lineage>
</organism>
<feature type="compositionally biased region" description="Low complexity" evidence="7">
    <location>
        <begin position="273"/>
        <end position="284"/>
    </location>
</feature>
<dbReference type="InterPro" id="IPR001867">
    <property type="entry name" value="OmpR/PhoB-type_DNA-bd"/>
</dbReference>
<gene>
    <name evidence="9" type="ORF">PS467_35695</name>
</gene>
<comment type="similarity">
    <text evidence="1">Belongs to the AfsR/DnrI/RedD regulatory family.</text>
</comment>
<reference evidence="9 10" key="1">
    <citation type="submission" date="2023-02" db="EMBL/GenBank/DDBJ databases">
        <title>Streptomyces sp. SCA4-21 with antifungal activity against Fusarium oxysporum f. sp. cubense, Streptomyces sp. SCA2-17 with antifungal activity against Fusarium oxysporum f. sp. cubense.</title>
        <authorList>
            <person name="Qi D."/>
        </authorList>
    </citation>
    <scope>NUCLEOTIDE SEQUENCE [LARGE SCALE GENOMIC DNA]</scope>
    <source>
        <strain evidence="9 10">SCA4-21</strain>
    </source>
</reference>
<evidence type="ECO:0000256" key="7">
    <source>
        <dbReference type="SAM" id="MobiDB-lite"/>
    </source>
</evidence>
<evidence type="ECO:0000256" key="1">
    <source>
        <dbReference type="ARBA" id="ARBA00005820"/>
    </source>
</evidence>
<dbReference type="InterPro" id="IPR005158">
    <property type="entry name" value="BTAD"/>
</dbReference>
<evidence type="ECO:0000256" key="2">
    <source>
        <dbReference type="ARBA" id="ARBA00023012"/>
    </source>
</evidence>
<dbReference type="Proteomes" id="UP001305606">
    <property type="component" value="Chromosome"/>
</dbReference>
<keyword evidence="3" id="KW-0805">Transcription regulation</keyword>
<dbReference type="Gene3D" id="1.10.10.10">
    <property type="entry name" value="Winged helix-like DNA-binding domain superfamily/Winged helix DNA-binding domain"/>
    <property type="match status" value="1"/>
</dbReference>
<evidence type="ECO:0000256" key="6">
    <source>
        <dbReference type="PROSITE-ProRule" id="PRU01091"/>
    </source>
</evidence>
<keyword evidence="10" id="KW-1185">Reference proteome</keyword>
<dbReference type="InterPro" id="IPR027417">
    <property type="entry name" value="P-loop_NTPase"/>
</dbReference>
<dbReference type="PANTHER" id="PTHR35807:SF1">
    <property type="entry name" value="TRANSCRIPTIONAL REGULATOR REDD"/>
    <property type="match status" value="1"/>
</dbReference>
<dbReference type="SUPFAM" id="SSF46894">
    <property type="entry name" value="C-terminal effector domain of the bipartite response regulators"/>
    <property type="match status" value="1"/>
</dbReference>
<dbReference type="EMBL" id="CP117522">
    <property type="protein sequence ID" value="WNF00286.1"/>
    <property type="molecule type" value="Genomic_DNA"/>
</dbReference>
<dbReference type="PANTHER" id="PTHR35807">
    <property type="entry name" value="TRANSCRIPTIONAL REGULATOR REDD-RELATED"/>
    <property type="match status" value="1"/>
</dbReference>
<feature type="region of interest" description="Disordered" evidence="7">
    <location>
        <begin position="273"/>
        <end position="312"/>
    </location>
</feature>
<name>A0ABY9VC78_9ACTN</name>
<dbReference type="InterPro" id="IPR029787">
    <property type="entry name" value="Nucleotide_cyclase"/>
</dbReference>
<evidence type="ECO:0000313" key="10">
    <source>
        <dbReference type="Proteomes" id="UP001305606"/>
    </source>
</evidence>
<accession>A0ABY9VC78</accession>
<dbReference type="SMART" id="SM01043">
    <property type="entry name" value="BTAD"/>
    <property type="match status" value="1"/>
</dbReference>
<keyword evidence="4 6" id="KW-0238">DNA-binding</keyword>
<dbReference type="Pfam" id="PF03704">
    <property type="entry name" value="BTAD"/>
    <property type="match status" value="1"/>
</dbReference>
<proteinExistence type="inferred from homology"/>
<feature type="compositionally biased region" description="Low complexity" evidence="7">
    <location>
        <begin position="298"/>
        <end position="309"/>
    </location>
</feature>
<evidence type="ECO:0000256" key="3">
    <source>
        <dbReference type="ARBA" id="ARBA00023015"/>
    </source>
</evidence>
<feature type="DNA-binding region" description="OmpR/PhoB-type" evidence="6">
    <location>
        <begin position="1"/>
        <end position="102"/>
    </location>
</feature>
<dbReference type="Pfam" id="PF13191">
    <property type="entry name" value="AAA_16"/>
    <property type="match status" value="1"/>
</dbReference>
<keyword evidence="2" id="KW-0902">Two-component regulatory system</keyword>
<dbReference type="RefSeq" id="WP_311038682.1">
    <property type="nucleotide sequence ID" value="NZ_CP117522.1"/>
</dbReference>
<evidence type="ECO:0000256" key="4">
    <source>
        <dbReference type="ARBA" id="ARBA00023125"/>
    </source>
</evidence>
<dbReference type="CDD" id="cd15831">
    <property type="entry name" value="BTAD"/>
    <property type="match status" value="1"/>
</dbReference>
<evidence type="ECO:0000256" key="5">
    <source>
        <dbReference type="ARBA" id="ARBA00023163"/>
    </source>
</evidence>
<dbReference type="Gene3D" id="1.25.40.10">
    <property type="entry name" value="Tetratricopeptide repeat domain"/>
    <property type="match status" value="1"/>
</dbReference>
<dbReference type="InterPro" id="IPR011990">
    <property type="entry name" value="TPR-like_helical_dom_sf"/>
</dbReference>
<dbReference type="InterPro" id="IPR051677">
    <property type="entry name" value="AfsR-DnrI-RedD_regulator"/>
</dbReference>
<dbReference type="SUPFAM" id="SSF55073">
    <property type="entry name" value="Nucleotide cyclase"/>
    <property type="match status" value="1"/>
</dbReference>
<keyword evidence="5" id="KW-0804">Transcription</keyword>
<sequence length="867" mass="93910">MPKPRTDVRFNVLGPLQVVRDGAILPMGGPKKRAVLGYLLVHANDVVATSQMIKVIWPQGAPSTARKMLQNTVSWFRSVLAEHDLAPSCALLTHSPGYLLRVDESMVDLLRYERLTRAGRQALADGRRAEATRTLREALDLWRGPVLEDLTDTGITWPRLAALQEERLTTLEDYLEAEIAAGRHHQHVAELDQLVTAEPHRERACRLLMIALYRCGRQVDALRAYHRTRKVLMDDLALEPTRELRELESRILAQDVSLRPATEPELRLTLPGAAHARPAPAVEAVPDREPTAHRAGAEEAAPSPRPAASTGERKLVSILTTSFDLGPEVDPEDVDDLLADLAAAVRTEVETAGGTVVCCTGSAVQAVFGVPRTGEHDMLAAVRTGLAVRDRFAAREDAGPRPATVRLSVNTEEVLIKTHGAAPEVVSPAIDICLRRVWSLPPDSVWICEATRRSGGADLIHDLAPYSSPAGPPLWHATGLRGDPPCPVDIPRPPLVDRDHDLMILQEHFDQVVRRGRGRILTLVGEAGMGKSRLVLELARLIRRGPDRARVLRTGTVHGLRTATADPLAGLVASWAGLAHGCTPEEAEAKVTAAVSALLGEEPAARSLTRDLLPLFAPGGRARGGPDTGVLHAAVVDLLVRIAGELPVVLVVEDLHAADDDLSRFLGLLAGRVAAIPLLLISTARPQLARRLCSQASTTITLDRLTDDAVRELWGSVLRREDGGDGAGLTPELFDRIGGNPMFAIEFARQRLHEPDGAPEGRLPARIYRVVAATLDRLAPDEKEILKEATLVSGPIVPDTVAALGCHTVEVVRGCLDDLTRRDLLVRDRDGTGYAFAHPVIRDVAHAQLPKATRSCADRRAEALRVG</sequence>
<evidence type="ECO:0000259" key="8">
    <source>
        <dbReference type="PROSITE" id="PS51755"/>
    </source>
</evidence>
<protein>
    <submittedName>
        <fullName evidence="9">BTAD domain-containing putative transcriptional regulator</fullName>
    </submittedName>
</protein>
<dbReference type="SUPFAM" id="SSF48452">
    <property type="entry name" value="TPR-like"/>
    <property type="match status" value="1"/>
</dbReference>
<dbReference type="InterPro" id="IPR036388">
    <property type="entry name" value="WH-like_DNA-bd_sf"/>
</dbReference>
<dbReference type="InterPro" id="IPR016032">
    <property type="entry name" value="Sig_transdc_resp-reg_C-effctor"/>
</dbReference>
<dbReference type="PROSITE" id="PS51755">
    <property type="entry name" value="OMPR_PHOB"/>
    <property type="match status" value="1"/>
</dbReference>
<feature type="compositionally biased region" description="Basic and acidic residues" evidence="7">
    <location>
        <begin position="285"/>
        <end position="297"/>
    </location>
</feature>
<feature type="domain" description="OmpR/PhoB-type" evidence="8">
    <location>
        <begin position="1"/>
        <end position="102"/>
    </location>
</feature>
<dbReference type="Gene3D" id="3.30.70.1230">
    <property type="entry name" value="Nucleotide cyclase"/>
    <property type="match status" value="1"/>
</dbReference>